<keyword evidence="1" id="KW-0472">Membrane</keyword>
<protein>
    <submittedName>
        <fullName evidence="2">Uncharacterized protein</fullName>
    </submittedName>
</protein>
<organism evidence="2 3">
    <name type="scientific">Neobacillus driksii</name>
    <dbReference type="NCBI Taxonomy" id="3035913"/>
    <lineage>
        <taxon>Bacteria</taxon>
        <taxon>Bacillati</taxon>
        <taxon>Bacillota</taxon>
        <taxon>Bacilli</taxon>
        <taxon>Bacillales</taxon>
        <taxon>Bacillaceae</taxon>
        <taxon>Neobacillus</taxon>
    </lineage>
</organism>
<keyword evidence="1" id="KW-0812">Transmembrane</keyword>
<evidence type="ECO:0000313" key="3">
    <source>
        <dbReference type="Proteomes" id="UP001241748"/>
    </source>
</evidence>
<dbReference type="EMBL" id="JAROBZ020000002">
    <property type="protein sequence ID" value="MFB3170073.1"/>
    <property type="molecule type" value="Genomic_DNA"/>
</dbReference>
<accession>A0ABV4YZR7</accession>
<reference evidence="2 3" key="1">
    <citation type="submission" date="2024-05" db="EMBL/GenBank/DDBJ databases">
        <authorList>
            <person name="Venkateswaran K."/>
        </authorList>
    </citation>
    <scope>NUCLEOTIDE SEQUENCE [LARGE SCALE GENOMIC DNA]</scope>
    <source>
        <strain evidence="2 3">179-C4-2-HS</strain>
    </source>
</reference>
<gene>
    <name evidence="2" type="ORF">P5G62_023495</name>
</gene>
<sequence length="81" mass="9461">MFKYVLTFFHKVPEDCIFIIQLLQLVLVINKNGRQLIPIIQRFVGWEWVFACLAIGPILGIASMFQYKRHEMNHVKGTIGQ</sequence>
<proteinExistence type="predicted"/>
<comment type="caution">
    <text evidence="2">The sequence shown here is derived from an EMBL/GenBank/DDBJ whole genome shotgun (WGS) entry which is preliminary data.</text>
</comment>
<keyword evidence="1" id="KW-1133">Transmembrane helix</keyword>
<dbReference type="Proteomes" id="UP001241748">
    <property type="component" value="Unassembled WGS sequence"/>
</dbReference>
<evidence type="ECO:0000256" key="1">
    <source>
        <dbReference type="SAM" id="Phobius"/>
    </source>
</evidence>
<evidence type="ECO:0000313" key="2">
    <source>
        <dbReference type="EMBL" id="MFB3170073.1"/>
    </source>
</evidence>
<dbReference type="RefSeq" id="WP_306074627.1">
    <property type="nucleotide sequence ID" value="NZ_JAROBZ020000002.1"/>
</dbReference>
<feature type="transmembrane region" description="Helical" evidence="1">
    <location>
        <begin position="48"/>
        <end position="67"/>
    </location>
</feature>
<keyword evidence="3" id="KW-1185">Reference proteome</keyword>
<name>A0ABV4YZR7_9BACI</name>